<accession>A0A6H5GER6</accession>
<evidence type="ECO:0008006" key="4">
    <source>
        <dbReference type="Google" id="ProtNLM"/>
    </source>
</evidence>
<feature type="compositionally biased region" description="Basic and acidic residues" evidence="1">
    <location>
        <begin position="78"/>
        <end position="96"/>
    </location>
</feature>
<proteinExistence type="predicted"/>
<feature type="region of interest" description="Disordered" evidence="1">
    <location>
        <begin position="78"/>
        <end position="112"/>
    </location>
</feature>
<sequence>MKDGNVVRQHLNLFFDAVDKLKDMEIEIHDDLLSIMMLYSLSPEFENFRVAIESRDKLPTPYELRIKIIEEADARGNEFRSPNEEAFYGKRQEKRNFNRPRHNKSNNSNQSR</sequence>
<dbReference type="Proteomes" id="UP000479000">
    <property type="component" value="Unassembled WGS sequence"/>
</dbReference>
<organism evidence="2 3">
    <name type="scientific">Nesidiocoris tenuis</name>
    <dbReference type="NCBI Taxonomy" id="355587"/>
    <lineage>
        <taxon>Eukaryota</taxon>
        <taxon>Metazoa</taxon>
        <taxon>Ecdysozoa</taxon>
        <taxon>Arthropoda</taxon>
        <taxon>Hexapoda</taxon>
        <taxon>Insecta</taxon>
        <taxon>Pterygota</taxon>
        <taxon>Neoptera</taxon>
        <taxon>Paraneoptera</taxon>
        <taxon>Hemiptera</taxon>
        <taxon>Heteroptera</taxon>
        <taxon>Panheteroptera</taxon>
        <taxon>Cimicomorpha</taxon>
        <taxon>Miridae</taxon>
        <taxon>Dicyphina</taxon>
        <taxon>Nesidiocoris</taxon>
    </lineage>
</organism>
<evidence type="ECO:0000313" key="3">
    <source>
        <dbReference type="Proteomes" id="UP000479000"/>
    </source>
</evidence>
<dbReference type="Pfam" id="PF14223">
    <property type="entry name" value="Retrotran_gag_2"/>
    <property type="match status" value="1"/>
</dbReference>
<evidence type="ECO:0000313" key="2">
    <source>
        <dbReference type="EMBL" id="CAB0000589.1"/>
    </source>
</evidence>
<dbReference type="OrthoDB" id="2783063at2759"/>
<gene>
    <name evidence="2" type="ORF">NTEN_LOCUS6376</name>
</gene>
<dbReference type="AlphaFoldDB" id="A0A6H5GER6"/>
<protein>
    <recommendedName>
        <fullName evidence="4">Retrovirus-related Pol polyprotein from transposon TNT 1-94</fullName>
    </recommendedName>
</protein>
<keyword evidence="3" id="KW-1185">Reference proteome</keyword>
<feature type="non-terminal residue" evidence="2">
    <location>
        <position position="112"/>
    </location>
</feature>
<name>A0A6H5GER6_9HEMI</name>
<evidence type="ECO:0000256" key="1">
    <source>
        <dbReference type="SAM" id="MobiDB-lite"/>
    </source>
</evidence>
<dbReference type="EMBL" id="CADCXU010009622">
    <property type="protein sequence ID" value="CAB0000589.1"/>
    <property type="molecule type" value="Genomic_DNA"/>
</dbReference>
<reference evidence="2 3" key="1">
    <citation type="submission" date="2020-02" db="EMBL/GenBank/DDBJ databases">
        <authorList>
            <person name="Ferguson B K."/>
        </authorList>
    </citation>
    <scope>NUCLEOTIDE SEQUENCE [LARGE SCALE GENOMIC DNA]</scope>
</reference>